<dbReference type="GeneID" id="35872879"/>
<dbReference type="Gene3D" id="3.40.630.30">
    <property type="match status" value="1"/>
</dbReference>
<evidence type="ECO:0000313" key="3">
    <source>
        <dbReference type="Proteomes" id="UP000182692"/>
    </source>
</evidence>
<dbReference type="PROSITE" id="PS51186">
    <property type="entry name" value="GNAT"/>
    <property type="match status" value="1"/>
</dbReference>
<proteinExistence type="predicted"/>
<keyword evidence="2" id="KW-0808">Transferase</keyword>
<dbReference type="Pfam" id="PF13302">
    <property type="entry name" value="Acetyltransf_3"/>
    <property type="match status" value="1"/>
</dbReference>
<dbReference type="EMBL" id="FOWR01000003">
    <property type="protein sequence ID" value="SFO83237.1"/>
    <property type="molecule type" value="Genomic_DNA"/>
</dbReference>
<evidence type="ECO:0000313" key="2">
    <source>
        <dbReference type="EMBL" id="SFO83237.1"/>
    </source>
</evidence>
<dbReference type="PANTHER" id="PTHR43792">
    <property type="entry name" value="GNAT FAMILY, PUTATIVE (AFU_ORTHOLOGUE AFUA_3G00765)-RELATED-RELATED"/>
    <property type="match status" value="1"/>
</dbReference>
<protein>
    <submittedName>
        <fullName evidence="2">Protein N-acetyltransferase, RimJ/RimL family</fullName>
    </submittedName>
</protein>
<reference evidence="2 3" key="1">
    <citation type="submission" date="2016-10" db="EMBL/GenBank/DDBJ databases">
        <authorList>
            <person name="de Groot N.N."/>
        </authorList>
    </citation>
    <scope>NUCLEOTIDE SEQUENCE [LARGE SCALE GENOMIC DNA]</scope>
    <source>
        <strain evidence="2 3">DSM 15893</strain>
    </source>
</reference>
<dbReference type="Proteomes" id="UP000182692">
    <property type="component" value="Unassembled WGS sequence"/>
</dbReference>
<dbReference type="InterPro" id="IPR016181">
    <property type="entry name" value="Acyl_CoA_acyltransferase"/>
</dbReference>
<dbReference type="STRING" id="1121869.SAMN03084138_00602"/>
<dbReference type="SUPFAM" id="SSF55729">
    <property type="entry name" value="Acyl-CoA N-acyltransferases (Nat)"/>
    <property type="match status" value="1"/>
</dbReference>
<name>A0A1I5KE38_9GAMM</name>
<dbReference type="GO" id="GO:0016747">
    <property type="term" value="F:acyltransferase activity, transferring groups other than amino-acyl groups"/>
    <property type="evidence" value="ECO:0007669"/>
    <property type="project" value="InterPro"/>
</dbReference>
<dbReference type="AlphaFoldDB" id="A0A1I5KE38"/>
<feature type="domain" description="N-acetyltransferase" evidence="1">
    <location>
        <begin position="10"/>
        <end position="168"/>
    </location>
</feature>
<dbReference type="InterPro" id="IPR000182">
    <property type="entry name" value="GNAT_dom"/>
</dbReference>
<gene>
    <name evidence="2" type="ORF">SAMN03084138_00602</name>
</gene>
<sequence>MGKELHTERLVLRRFQEKDTEPFAAMNADPFVMRYFPATLSRTQSEDTLSRIASKWDETGVSYWAVTLKSTGELIGTVGINFTDYQVMGEYVYEIGWRIASAFHRQGYATEAANEVLRVGFEVSQLQRVVSFTVLENMPSQAVMKKLGMRDTQFQFFHPSIAASHPLAEHCLYEMTSQMWYKLHHPPDEMNE</sequence>
<dbReference type="InterPro" id="IPR051531">
    <property type="entry name" value="N-acetyltransferase"/>
</dbReference>
<dbReference type="RefSeq" id="WP_017016037.1">
    <property type="nucleotide sequence ID" value="NZ_FOWR01000003.1"/>
</dbReference>
<accession>A0A1I5KE38</accession>
<organism evidence="2 3">
    <name type="scientific">Enterovibrio norvegicus DSM 15893</name>
    <dbReference type="NCBI Taxonomy" id="1121869"/>
    <lineage>
        <taxon>Bacteria</taxon>
        <taxon>Pseudomonadati</taxon>
        <taxon>Pseudomonadota</taxon>
        <taxon>Gammaproteobacteria</taxon>
        <taxon>Vibrionales</taxon>
        <taxon>Vibrionaceae</taxon>
        <taxon>Enterovibrio</taxon>
    </lineage>
</organism>
<dbReference type="PANTHER" id="PTHR43792:SF1">
    <property type="entry name" value="N-ACETYLTRANSFERASE DOMAIN-CONTAINING PROTEIN"/>
    <property type="match status" value="1"/>
</dbReference>
<dbReference type="OrthoDB" id="9801656at2"/>
<evidence type="ECO:0000259" key="1">
    <source>
        <dbReference type="PROSITE" id="PS51186"/>
    </source>
</evidence>